<evidence type="ECO:0000313" key="1">
    <source>
        <dbReference type="EMBL" id="EKY22797.1"/>
    </source>
</evidence>
<organism evidence="1 2">
    <name type="scientific">Clostridium celatum DSM 1785</name>
    <dbReference type="NCBI Taxonomy" id="545697"/>
    <lineage>
        <taxon>Bacteria</taxon>
        <taxon>Bacillati</taxon>
        <taxon>Bacillota</taxon>
        <taxon>Clostridia</taxon>
        <taxon>Eubacteriales</taxon>
        <taxon>Clostridiaceae</taxon>
        <taxon>Clostridium</taxon>
    </lineage>
</organism>
<dbReference type="Proteomes" id="UP000010420">
    <property type="component" value="Unassembled WGS sequence"/>
</dbReference>
<dbReference type="RefSeq" id="WP_005215792.1">
    <property type="nucleotide sequence ID" value="NZ_KB291705.1"/>
</dbReference>
<gene>
    <name evidence="1" type="ORF">HMPREF0216_03162</name>
</gene>
<proteinExistence type="predicted"/>
<reference evidence="1 2" key="1">
    <citation type="submission" date="2012-05" db="EMBL/GenBank/DDBJ databases">
        <authorList>
            <person name="Weinstock G."/>
            <person name="Sodergren E."/>
            <person name="Lobos E.A."/>
            <person name="Fulton L."/>
            <person name="Fulton R."/>
            <person name="Courtney L."/>
            <person name="Fronick C."/>
            <person name="O'Laughlin M."/>
            <person name="Godfrey J."/>
            <person name="Wilson R.M."/>
            <person name="Miner T."/>
            <person name="Farmer C."/>
            <person name="Delehaunty K."/>
            <person name="Cordes M."/>
            <person name="Minx P."/>
            <person name="Tomlinson C."/>
            <person name="Chen J."/>
            <person name="Wollam A."/>
            <person name="Pepin K.H."/>
            <person name="Bhonagiri V."/>
            <person name="Zhang X."/>
            <person name="Suruliraj S."/>
            <person name="Warren W."/>
            <person name="Mitreva M."/>
            <person name="Mardis E.R."/>
            <person name="Wilson R.K."/>
        </authorList>
    </citation>
    <scope>NUCLEOTIDE SEQUENCE [LARGE SCALE GENOMIC DNA]</scope>
    <source>
        <strain evidence="1 2">DSM 1785</strain>
    </source>
</reference>
<dbReference type="AlphaFoldDB" id="L1Q5D8"/>
<dbReference type="EMBL" id="AMEZ01000120">
    <property type="protein sequence ID" value="EKY22797.1"/>
    <property type="molecule type" value="Genomic_DNA"/>
</dbReference>
<sequence length="47" mass="5765">MDKREYIKKYIDEVNNDESVSFIYWFIRGYIEIKENSIKMVTGKKEL</sequence>
<dbReference type="HOGENOM" id="CLU_3166412_0_0_9"/>
<protein>
    <submittedName>
        <fullName evidence="1">Uncharacterized protein</fullName>
    </submittedName>
</protein>
<dbReference type="PATRIC" id="fig|545697.3.peg.3095"/>
<comment type="caution">
    <text evidence="1">The sequence shown here is derived from an EMBL/GenBank/DDBJ whole genome shotgun (WGS) entry which is preliminary data.</text>
</comment>
<accession>L1Q5D8</accession>
<keyword evidence="2" id="KW-1185">Reference proteome</keyword>
<dbReference type="STRING" id="545697.HMPREF0216_03162"/>
<evidence type="ECO:0000313" key="2">
    <source>
        <dbReference type="Proteomes" id="UP000010420"/>
    </source>
</evidence>
<name>L1Q5D8_9CLOT</name>